<proteinExistence type="predicted"/>
<protein>
    <submittedName>
        <fullName evidence="2">Uncharacterized protein</fullName>
    </submittedName>
</protein>
<accession>A0ABV6T6N7</accession>
<organism evidence="2 3">
    <name type="scientific">Paracoccus panacisoli</name>
    <dbReference type="NCBI Taxonomy" id="1510163"/>
    <lineage>
        <taxon>Bacteria</taxon>
        <taxon>Pseudomonadati</taxon>
        <taxon>Pseudomonadota</taxon>
        <taxon>Alphaproteobacteria</taxon>
        <taxon>Rhodobacterales</taxon>
        <taxon>Paracoccaceae</taxon>
        <taxon>Paracoccus</taxon>
    </lineage>
</organism>
<name>A0ABV6T6N7_9RHOB</name>
<gene>
    <name evidence="2" type="ORF">ACFHYO_12555</name>
</gene>
<dbReference type="RefSeq" id="WP_394320820.1">
    <property type="nucleotide sequence ID" value="NZ_JBHMQU010000064.1"/>
</dbReference>
<reference evidence="2 3" key="1">
    <citation type="submission" date="2024-09" db="EMBL/GenBank/DDBJ databases">
        <authorList>
            <person name="Sun Q."/>
            <person name="Mori K."/>
        </authorList>
    </citation>
    <scope>NUCLEOTIDE SEQUENCE [LARGE SCALE GENOMIC DNA]</scope>
    <source>
        <strain evidence="2 3">KCTC 42086</strain>
    </source>
</reference>
<feature type="region of interest" description="Disordered" evidence="1">
    <location>
        <begin position="67"/>
        <end position="146"/>
    </location>
</feature>
<evidence type="ECO:0000256" key="1">
    <source>
        <dbReference type="SAM" id="MobiDB-lite"/>
    </source>
</evidence>
<keyword evidence="3" id="KW-1185">Reference proteome</keyword>
<sequence length="146" mass="15924">MLGTDDQGGLGIVAERPETRDLIHRHSEQLLRDLRENGMPDARLDFLRSATDRPLDDRFPALSGRIADERHGFGQNNHGQGQGHGHSQGQFPGHGQGREQHGEIEYTPAPCGPQAANHGEGGEPLPDGQPKVAGPRAINRRVDLRL</sequence>
<dbReference type="Proteomes" id="UP001589920">
    <property type="component" value="Unassembled WGS sequence"/>
</dbReference>
<evidence type="ECO:0000313" key="3">
    <source>
        <dbReference type="Proteomes" id="UP001589920"/>
    </source>
</evidence>
<comment type="caution">
    <text evidence="2">The sequence shown here is derived from an EMBL/GenBank/DDBJ whole genome shotgun (WGS) entry which is preliminary data.</text>
</comment>
<dbReference type="EMBL" id="JBHMQU010000064">
    <property type="protein sequence ID" value="MFC0812937.1"/>
    <property type="molecule type" value="Genomic_DNA"/>
</dbReference>
<evidence type="ECO:0000313" key="2">
    <source>
        <dbReference type="EMBL" id="MFC0812937.1"/>
    </source>
</evidence>